<dbReference type="AlphaFoldDB" id="A0A8S9XRW8"/>
<evidence type="ECO:0000313" key="6">
    <source>
        <dbReference type="Proteomes" id="UP000466442"/>
    </source>
</evidence>
<dbReference type="Proteomes" id="UP000466442">
    <property type="component" value="Unassembled WGS sequence"/>
</dbReference>
<dbReference type="EMBL" id="WIXP02000004">
    <property type="protein sequence ID" value="KAF6211677.1"/>
    <property type="molecule type" value="Genomic_DNA"/>
</dbReference>
<dbReference type="InterPro" id="IPR002833">
    <property type="entry name" value="PTH2"/>
</dbReference>
<dbReference type="PANTHER" id="PTHR46194:SF1">
    <property type="entry name" value="PEPTIDYL-TRNA HYDROLASE PTRHD1-RELATED"/>
    <property type="match status" value="1"/>
</dbReference>
<comment type="caution">
    <text evidence="5">The sequence shown here is derived from an EMBL/GenBank/DDBJ whole genome shotgun (WGS) entry which is preliminary data.</text>
</comment>
<dbReference type="InterPro" id="IPR006578">
    <property type="entry name" value="MADF-dom"/>
</dbReference>
<dbReference type="SUPFAM" id="SSF102462">
    <property type="entry name" value="Peptidyl-tRNA hydrolase II"/>
    <property type="match status" value="1"/>
</dbReference>
<evidence type="ECO:0000256" key="1">
    <source>
        <dbReference type="ARBA" id="ARBA00013260"/>
    </source>
</evidence>
<dbReference type="EC" id="3.1.1.29" evidence="1"/>
<dbReference type="Gene3D" id="3.40.1490.10">
    <property type="entry name" value="Bit1"/>
    <property type="match status" value="1"/>
</dbReference>
<evidence type="ECO:0000256" key="2">
    <source>
        <dbReference type="ARBA" id="ARBA00022801"/>
    </source>
</evidence>
<evidence type="ECO:0000259" key="4">
    <source>
        <dbReference type="Pfam" id="PF10545"/>
    </source>
</evidence>
<reference evidence="5" key="1">
    <citation type="journal article" date="2021" name="Mol. Ecol. Resour.">
        <title>Apolygus lucorum genome provides insights into omnivorousness and mesophyll feeding.</title>
        <authorList>
            <person name="Liu Y."/>
            <person name="Liu H."/>
            <person name="Wang H."/>
            <person name="Huang T."/>
            <person name="Liu B."/>
            <person name="Yang B."/>
            <person name="Yin L."/>
            <person name="Li B."/>
            <person name="Zhang Y."/>
            <person name="Zhang S."/>
            <person name="Jiang F."/>
            <person name="Zhang X."/>
            <person name="Ren Y."/>
            <person name="Wang B."/>
            <person name="Wang S."/>
            <person name="Lu Y."/>
            <person name="Wu K."/>
            <person name="Fan W."/>
            <person name="Wang G."/>
        </authorList>
    </citation>
    <scope>NUCLEOTIDE SEQUENCE</scope>
    <source>
        <strain evidence="5">12Hb</strain>
    </source>
</reference>
<evidence type="ECO:0000313" key="5">
    <source>
        <dbReference type="EMBL" id="KAF6211677.1"/>
    </source>
</evidence>
<feature type="domain" description="MADF" evidence="4">
    <location>
        <begin position="2"/>
        <end position="75"/>
    </location>
</feature>
<gene>
    <name evidence="5" type="ORF">GE061_012191</name>
</gene>
<proteinExistence type="predicted"/>
<comment type="catalytic activity">
    <reaction evidence="3">
        <text>an N-acyl-L-alpha-aminoacyl-tRNA + H2O = an N-acyl-L-amino acid + a tRNA + H(+)</text>
        <dbReference type="Rhea" id="RHEA:54448"/>
        <dbReference type="Rhea" id="RHEA-COMP:10123"/>
        <dbReference type="Rhea" id="RHEA-COMP:13883"/>
        <dbReference type="ChEBI" id="CHEBI:15377"/>
        <dbReference type="ChEBI" id="CHEBI:15378"/>
        <dbReference type="ChEBI" id="CHEBI:59874"/>
        <dbReference type="ChEBI" id="CHEBI:78442"/>
        <dbReference type="ChEBI" id="CHEBI:138191"/>
        <dbReference type="EC" id="3.1.1.29"/>
    </reaction>
</comment>
<dbReference type="InterPro" id="IPR042237">
    <property type="entry name" value="PTRHD1"/>
</dbReference>
<dbReference type="GO" id="GO:0004045">
    <property type="term" value="F:peptidyl-tRNA hydrolase activity"/>
    <property type="evidence" value="ECO:0007669"/>
    <property type="project" value="UniProtKB-EC"/>
</dbReference>
<dbReference type="Pfam" id="PF10545">
    <property type="entry name" value="MADF_DNA_bdg"/>
    <property type="match status" value="1"/>
</dbReference>
<organism evidence="5 6">
    <name type="scientific">Apolygus lucorum</name>
    <name type="common">Small green plant bug</name>
    <name type="synonym">Lygocoris lucorum</name>
    <dbReference type="NCBI Taxonomy" id="248454"/>
    <lineage>
        <taxon>Eukaryota</taxon>
        <taxon>Metazoa</taxon>
        <taxon>Ecdysozoa</taxon>
        <taxon>Arthropoda</taxon>
        <taxon>Hexapoda</taxon>
        <taxon>Insecta</taxon>
        <taxon>Pterygota</taxon>
        <taxon>Neoptera</taxon>
        <taxon>Paraneoptera</taxon>
        <taxon>Hemiptera</taxon>
        <taxon>Heteroptera</taxon>
        <taxon>Panheteroptera</taxon>
        <taxon>Cimicomorpha</taxon>
        <taxon>Miridae</taxon>
        <taxon>Mirini</taxon>
        <taxon>Apolygus</taxon>
    </lineage>
</organism>
<dbReference type="Pfam" id="PF01981">
    <property type="entry name" value="PTH2"/>
    <property type="match status" value="1"/>
</dbReference>
<name>A0A8S9XRW8_APOLU</name>
<protein>
    <recommendedName>
        <fullName evidence="1">peptidyl-tRNA hydrolase</fullName>
        <ecNumber evidence="1">3.1.1.29</ecNumber>
    </recommendedName>
</protein>
<dbReference type="OrthoDB" id="201213at2759"/>
<keyword evidence="6" id="KW-1185">Reference proteome</keyword>
<dbReference type="PANTHER" id="PTHR46194">
    <property type="entry name" value="PEPTIDYL-TRNA HYDROLASE PTRHD1-RELATED"/>
    <property type="match status" value="1"/>
</dbReference>
<sequence length="343" mass="39408">MNREARQQCYEALLDIMKKYSPDATIDTLKRKLENLRSSYKREHKRVEDSKAGIGKYAKTPHVSKLWYFELLTFLDGRESEGDGTECDFPSDNENIKEVIICGDSSQSNAPKKRKYSPKQLEQQSSPSLLVIQEEEWEVTAKSWALQLKDLSTSQKTIATKLISDVLFFGKLEKLNLESALQVHSMANSIVQYVLVRGDLITKLQWPLGAVIAQACHACTAVTHLFHDDELTQEYLKDLDNMHKVVLEVPTEAALNALAEKLKENNIDHKLWMEQPENIPTCLVVKPYPKTENLERMAVNEQHRIGKLNNLYSKDSDFFPIMHFEKQDGIAIEIYNWDSNYTL</sequence>
<evidence type="ECO:0000256" key="3">
    <source>
        <dbReference type="ARBA" id="ARBA00048707"/>
    </source>
</evidence>
<accession>A0A8S9XRW8</accession>
<dbReference type="CDD" id="cd02429">
    <property type="entry name" value="PTH2_like"/>
    <property type="match status" value="1"/>
</dbReference>
<keyword evidence="2" id="KW-0378">Hydrolase</keyword>
<dbReference type="InterPro" id="IPR023476">
    <property type="entry name" value="Pep_tRNA_hydro_II_dom_sf"/>
</dbReference>